<dbReference type="GO" id="GO:0031902">
    <property type="term" value="C:late endosome membrane"/>
    <property type="evidence" value="ECO:0007669"/>
    <property type="project" value="UniProtKB-SubCell"/>
</dbReference>
<name>A0A6J2UK01_DROLE</name>
<comment type="subcellular location">
    <subcellularLocation>
        <location evidence="2">Endosome membrane</location>
        <topology evidence="2">Peripheral membrane protein</topology>
    </subcellularLocation>
    <subcellularLocation>
        <location evidence="1">Late endosome membrane</location>
    </subcellularLocation>
    <subcellularLocation>
        <location evidence="3">Lysosome membrane</location>
        <topology evidence="3">Peripheral membrane protein</topology>
        <orientation evidence="3">Cytoplasmic side</orientation>
    </subcellularLocation>
</comment>
<keyword evidence="5" id="KW-0479">Metal-binding</keyword>
<dbReference type="Proteomes" id="UP000504634">
    <property type="component" value="Unplaced"/>
</dbReference>
<dbReference type="GO" id="GO:0005765">
    <property type="term" value="C:lysosomal membrane"/>
    <property type="evidence" value="ECO:0007669"/>
    <property type="project" value="UniProtKB-SubCell"/>
</dbReference>
<evidence type="ECO:0000256" key="1">
    <source>
        <dbReference type="ARBA" id="ARBA00004414"/>
    </source>
</evidence>
<reference evidence="11" key="1">
    <citation type="submission" date="2025-08" db="UniProtKB">
        <authorList>
            <consortium name="RefSeq"/>
        </authorList>
    </citation>
    <scope>IDENTIFICATION</scope>
    <source>
        <strain evidence="11">11010-0011.00</strain>
        <tissue evidence="11">Whole body</tissue>
    </source>
</reference>
<keyword evidence="6" id="KW-0862">Zinc</keyword>
<keyword evidence="8" id="KW-1133">Transmembrane helix</keyword>
<evidence type="ECO:0000256" key="6">
    <source>
        <dbReference type="ARBA" id="ARBA00022833"/>
    </source>
</evidence>
<evidence type="ECO:0000256" key="4">
    <source>
        <dbReference type="ARBA" id="ARBA00005975"/>
    </source>
</evidence>
<dbReference type="SMART" id="SM00714">
    <property type="entry name" value="LITAF"/>
    <property type="match status" value="1"/>
</dbReference>
<evidence type="ECO:0000313" key="11">
    <source>
        <dbReference type="RefSeq" id="XP_030388520.1"/>
    </source>
</evidence>
<gene>
    <name evidence="11" type="primary">LOC115634765</name>
</gene>
<dbReference type="PANTHER" id="PTHR23292">
    <property type="entry name" value="LIPOPOLYSACCHARIDE-INDUCED TUMOR NECROSIS FACTOR-ALPHA FACTOR"/>
    <property type="match status" value="1"/>
</dbReference>
<keyword evidence="7 8" id="KW-0472">Membrane</keyword>
<evidence type="ECO:0000256" key="2">
    <source>
        <dbReference type="ARBA" id="ARBA00004481"/>
    </source>
</evidence>
<feature type="transmembrane region" description="Helical" evidence="8">
    <location>
        <begin position="128"/>
        <end position="147"/>
    </location>
</feature>
<evidence type="ECO:0000259" key="9">
    <source>
        <dbReference type="PROSITE" id="PS51837"/>
    </source>
</evidence>
<dbReference type="InterPro" id="IPR037519">
    <property type="entry name" value="LITAF_fam"/>
</dbReference>
<keyword evidence="8" id="KW-0812">Transmembrane</keyword>
<dbReference type="PANTHER" id="PTHR23292:SF14">
    <property type="entry name" value="FI16615P1-RELATED"/>
    <property type="match status" value="1"/>
</dbReference>
<sequence>MTNELSSVKLASSYVAFLAAPIKAFGGNAASVLQYEMEPQPNAPPLYPDMQASFMPSGKSADKYLTIVPTAPGKDLGPVLAQPQPQPVIVLQSNAQPQLGHVSQRLVCPHCNTTVMTRLEHRVTKRTHAFSFALCITGLICLVPLPYCMDTCKSLDHYCSYCNQFIGKSVS</sequence>
<accession>A0A6J2UK01</accession>
<dbReference type="PROSITE" id="PS51837">
    <property type="entry name" value="LITAF"/>
    <property type="match status" value="1"/>
</dbReference>
<evidence type="ECO:0000256" key="5">
    <source>
        <dbReference type="ARBA" id="ARBA00022723"/>
    </source>
</evidence>
<dbReference type="OrthoDB" id="5599753at2759"/>
<dbReference type="RefSeq" id="XP_030388520.1">
    <property type="nucleotide sequence ID" value="XM_030532660.1"/>
</dbReference>
<dbReference type="GO" id="GO:0008270">
    <property type="term" value="F:zinc ion binding"/>
    <property type="evidence" value="ECO:0007669"/>
    <property type="project" value="TreeGrafter"/>
</dbReference>
<feature type="domain" description="LITAF" evidence="9">
    <location>
        <begin position="85"/>
        <end position="171"/>
    </location>
</feature>
<dbReference type="GeneID" id="115634765"/>
<evidence type="ECO:0000256" key="3">
    <source>
        <dbReference type="ARBA" id="ARBA00004630"/>
    </source>
</evidence>
<keyword evidence="10" id="KW-1185">Reference proteome</keyword>
<evidence type="ECO:0000313" key="10">
    <source>
        <dbReference type="Proteomes" id="UP000504634"/>
    </source>
</evidence>
<evidence type="ECO:0000256" key="7">
    <source>
        <dbReference type="ARBA" id="ARBA00023136"/>
    </source>
</evidence>
<protein>
    <submittedName>
        <fullName evidence="11">Lipopolysaccharide-induced tumor necrosis factor-alpha factor homolog</fullName>
    </submittedName>
</protein>
<proteinExistence type="inferred from homology"/>
<comment type="similarity">
    <text evidence="4">Belongs to the CDIP1/LITAF family.</text>
</comment>
<dbReference type="Pfam" id="PF10601">
    <property type="entry name" value="zf-LITAF-like"/>
    <property type="match status" value="1"/>
</dbReference>
<evidence type="ECO:0000256" key="8">
    <source>
        <dbReference type="SAM" id="Phobius"/>
    </source>
</evidence>
<dbReference type="InterPro" id="IPR006629">
    <property type="entry name" value="LITAF"/>
</dbReference>
<organism evidence="10 11">
    <name type="scientific">Drosophila lebanonensis</name>
    <name type="common">Fruit fly</name>
    <name type="synonym">Scaptodrosophila lebanonensis</name>
    <dbReference type="NCBI Taxonomy" id="7225"/>
    <lineage>
        <taxon>Eukaryota</taxon>
        <taxon>Metazoa</taxon>
        <taxon>Ecdysozoa</taxon>
        <taxon>Arthropoda</taxon>
        <taxon>Hexapoda</taxon>
        <taxon>Insecta</taxon>
        <taxon>Pterygota</taxon>
        <taxon>Neoptera</taxon>
        <taxon>Endopterygota</taxon>
        <taxon>Diptera</taxon>
        <taxon>Brachycera</taxon>
        <taxon>Muscomorpha</taxon>
        <taxon>Ephydroidea</taxon>
        <taxon>Drosophilidae</taxon>
        <taxon>Scaptodrosophila</taxon>
    </lineage>
</organism>
<dbReference type="AlphaFoldDB" id="A0A6J2UK01"/>